<dbReference type="Gene3D" id="3.20.20.140">
    <property type="entry name" value="Metal-dependent hydrolases"/>
    <property type="match status" value="1"/>
</dbReference>
<dbReference type="PANTHER" id="PTHR43569:SF1">
    <property type="entry name" value="BLL3371 PROTEIN"/>
    <property type="match status" value="1"/>
</dbReference>
<gene>
    <name evidence="3" type="ORF">GCM10007966_00030</name>
</gene>
<name>A0A917JLJ1_9GAMM</name>
<organism evidence="3 4">
    <name type="scientific">Legionella impletisoli</name>
    <dbReference type="NCBI Taxonomy" id="343510"/>
    <lineage>
        <taxon>Bacteria</taxon>
        <taxon>Pseudomonadati</taxon>
        <taxon>Pseudomonadota</taxon>
        <taxon>Gammaproteobacteria</taxon>
        <taxon>Legionellales</taxon>
        <taxon>Legionellaceae</taxon>
        <taxon>Legionella</taxon>
    </lineage>
</organism>
<comment type="similarity">
    <text evidence="1">Belongs to the metallo-dependent hydrolases superfamily.</text>
</comment>
<dbReference type="PANTHER" id="PTHR43569">
    <property type="entry name" value="AMIDOHYDROLASE"/>
    <property type="match status" value="1"/>
</dbReference>
<dbReference type="EMBL" id="BMOB01000001">
    <property type="protein sequence ID" value="GGI75229.1"/>
    <property type="molecule type" value="Genomic_DNA"/>
</dbReference>
<evidence type="ECO:0000313" key="4">
    <source>
        <dbReference type="Proteomes" id="UP000630149"/>
    </source>
</evidence>
<proteinExistence type="inferred from homology"/>
<dbReference type="InterPro" id="IPR032466">
    <property type="entry name" value="Metal_Hydrolase"/>
</dbReference>
<dbReference type="GO" id="GO:0016787">
    <property type="term" value="F:hydrolase activity"/>
    <property type="evidence" value="ECO:0007669"/>
    <property type="project" value="InterPro"/>
</dbReference>
<dbReference type="InterPro" id="IPR006680">
    <property type="entry name" value="Amidohydro-rel"/>
</dbReference>
<dbReference type="RefSeq" id="WP_131775258.1">
    <property type="nucleotide sequence ID" value="NZ_BMOB01000001.1"/>
</dbReference>
<protein>
    <recommendedName>
        <fullName evidence="2">Amidohydrolase-related domain-containing protein</fullName>
    </recommendedName>
</protein>
<evidence type="ECO:0000259" key="2">
    <source>
        <dbReference type="Pfam" id="PF04909"/>
    </source>
</evidence>
<evidence type="ECO:0000256" key="1">
    <source>
        <dbReference type="ARBA" id="ARBA00038310"/>
    </source>
</evidence>
<dbReference type="Proteomes" id="UP000630149">
    <property type="component" value="Unassembled WGS sequence"/>
</dbReference>
<dbReference type="AlphaFoldDB" id="A0A917JLJ1"/>
<accession>A0A917JLJ1</accession>
<dbReference type="SUPFAM" id="SSF51556">
    <property type="entry name" value="Metallo-dependent hydrolases"/>
    <property type="match status" value="1"/>
</dbReference>
<dbReference type="Pfam" id="PF04909">
    <property type="entry name" value="Amidohydro_2"/>
    <property type="match status" value="1"/>
</dbReference>
<dbReference type="InterPro" id="IPR052350">
    <property type="entry name" value="Metallo-dep_Lactonases"/>
</dbReference>
<reference evidence="3" key="2">
    <citation type="submission" date="2020-09" db="EMBL/GenBank/DDBJ databases">
        <authorList>
            <person name="Sun Q."/>
            <person name="Ohkuma M."/>
        </authorList>
    </citation>
    <scope>NUCLEOTIDE SEQUENCE</scope>
    <source>
        <strain evidence="3">JCM 13919</strain>
    </source>
</reference>
<feature type="domain" description="Amidohydrolase-related" evidence="2">
    <location>
        <begin position="7"/>
        <end position="299"/>
    </location>
</feature>
<keyword evidence="4" id="KW-1185">Reference proteome</keyword>
<comment type="caution">
    <text evidence="3">The sequence shown here is derived from an EMBL/GenBank/DDBJ whole genome shotgun (WGS) entry which is preliminary data.</text>
</comment>
<dbReference type="OrthoDB" id="9787654at2"/>
<evidence type="ECO:0000313" key="3">
    <source>
        <dbReference type="EMBL" id="GGI75229.1"/>
    </source>
</evidence>
<sequence>MYNGKIIDSHMHLCNLSTGNYDWLTSERPEQIQILGEGYSFLAKNFLPEDYEALAKPENIVGTVHLQYEANDSIKETQWLTHQTLKTGIPNAIVAQVNLSERDAAKHLKTHLLSPYLKGIRMLLTYYEGKPALSLTDQNHFKNPVWQKNFSLLKPLNLSFDVQIYDTQADDLIATATKHPDVPIMVNHLLWPIDSSGEGFAFWQKQIKKLAACENVHMKISGAAVIFKQLSVPQLIPYVETILEYFTPKRCVVGSNYPPEGVFTGFHHIWDAYRTLLNSLSQSEQASIFYHNAKSFYRIESI</sequence>
<reference evidence="3" key="1">
    <citation type="journal article" date="2014" name="Int. J. Syst. Evol. Microbiol.">
        <title>Complete genome sequence of Corynebacterium casei LMG S-19264T (=DSM 44701T), isolated from a smear-ripened cheese.</title>
        <authorList>
            <consortium name="US DOE Joint Genome Institute (JGI-PGF)"/>
            <person name="Walter F."/>
            <person name="Albersmeier A."/>
            <person name="Kalinowski J."/>
            <person name="Ruckert C."/>
        </authorList>
    </citation>
    <scope>NUCLEOTIDE SEQUENCE</scope>
    <source>
        <strain evidence="3">JCM 13919</strain>
    </source>
</reference>